<evidence type="ECO:0000313" key="3">
    <source>
        <dbReference type="EMBL" id="SUY94685.1"/>
    </source>
</evidence>
<dbReference type="EMBL" id="UFXL01000006">
    <property type="protein sequence ID" value="SUY94685.1"/>
    <property type="molecule type" value="Genomic_DNA"/>
</dbReference>
<feature type="signal peptide" evidence="2">
    <location>
        <begin position="1"/>
        <end position="18"/>
    </location>
</feature>
<name>A0A8B4SCN9_COMTE</name>
<feature type="compositionally biased region" description="Low complexity" evidence="1">
    <location>
        <begin position="89"/>
        <end position="98"/>
    </location>
</feature>
<accession>A0A8B4SCN9</accession>
<evidence type="ECO:0000256" key="1">
    <source>
        <dbReference type="SAM" id="MobiDB-lite"/>
    </source>
</evidence>
<evidence type="ECO:0000256" key="2">
    <source>
        <dbReference type="SAM" id="SignalP"/>
    </source>
</evidence>
<proteinExistence type="predicted"/>
<feature type="compositionally biased region" description="Pro residues" evidence="1">
    <location>
        <begin position="73"/>
        <end position="88"/>
    </location>
</feature>
<keyword evidence="2" id="KW-0732">Signal</keyword>
<reference evidence="3 4" key="1">
    <citation type="submission" date="2018-06" db="EMBL/GenBank/DDBJ databases">
        <authorList>
            <consortium name="Pathogen Informatics"/>
            <person name="Doyle S."/>
        </authorList>
    </citation>
    <scope>NUCLEOTIDE SEQUENCE [LARGE SCALE GENOMIC DNA]</scope>
    <source>
        <strain evidence="3 4">NCTC10698</strain>
    </source>
</reference>
<gene>
    <name evidence="3" type="ORF">NCTC10698_05082</name>
</gene>
<organism evidence="3 4">
    <name type="scientific">Comamonas testosteroni</name>
    <name type="common">Pseudomonas testosteroni</name>
    <dbReference type="NCBI Taxonomy" id="285"/>
    <lineage>
        <taxon>Bacteria</taxon>
        <taxon>Pseudomonadati</taxon>
        <taxon>Pseudomonadota</taxon>
        <taxon>Betaproteobacteria</taxon>
        <taxon>Burkholderiales</taxon>
        <taxon>Comamonadaceae</taxon>
        <taxon>Comamonas</taxon>
    </lineage>
</organism>
<feature type="region of interest" description="Disordered" evidence="1">
    <location>
        <begin position="70"/>
        <end position="98"/>
    </location>
</feature>
<dbReference type="Proteomes" id="UP000255070">
    <property type="component" value="Unassembled WGS sequence"/>
</dbReference>
<sequence>MNFTVPGSLARMPASASAAPMSMATWASCPQACMTETCLPMYWALALEAKDSPVFSATGSASISARRATVLPGWPPRSTPTTPVPPTPVCTSMPRRRR</sequence>
<evidence type="ECO:0000313" key="4">
    <source>
        <dbReference type="Proteomes" id="UP000255070"/>
    </source>
</evidence>
<comment type="caution">
    <text evidence="3">The sequence shown here is derived from an EMBL/GenBank/DDBJ whole genome shotgun (WGS) entry which is preliminary data.</text>
</comment>
<keyword evidence="4" id="KW-1185">Reference proteome</keyword>
<feature type="chain" id="PRO_5032704771" evidence="2">
    <location>
        <begin position="19"/>
        <end position="98"/>
    </location>
</feature>
<dbReference type="AlphaFoldDB" id="A0A8B4SCN9"/>
<protein>
    <submittedName>
        <fullName evidence="3">Uncharacterized protein</fullName>
    </submittedName>
</protein>